<sequence>MTPMCAKGASWRKGAYKLQKRYRQITAENSNLTINKHSNRFPRISRYGIKVLHNTSEDFENVANARLSLGWSILHTSGKTRQLIPFSLALLKAREISEKLTSQMISNSILEVGSENCALN</sequence>
<dbReference type="KEGG" id="ssl:SS1G_11916"/>
<protein>
    <submittedName>
        <fullName evidence="1">Uncharacterized protein</fullName>
    </submittedName>
</protein>
<evidence type="ECO:0000313" key="1">
    <source>
        <dbReference type="EMBL" id="EDN97391.1"/>
    </source>
</evidence>
<accession>A7F3S0</accession>
<name>A7F3S0_SCLS1</name>
<organism evidence="1 2">
    <name type="scientific">Sclerotinia sclerotiorum (strain ATCC 18683 / 1980 / Ss-1)</name>
    <name type="common">White mold</name>
    <name type="synonym">Whetzelinia sclerotiorum</name>
    <dbReference type="NCBI Taxonomy" id="665079"/>
    <lineage>
        <taxon>Eukaryota</taxon>
        <taxon>Fungi</taxon>
        <taxon>Dikarya</taxon>
        <taxon>Ascomycota</taxon>
        <taxon>Pezizomycotina</taxon>
        <taxon>Leotiomycetes</taxon>
        <taxon>Helotiales</taxon>
        <taxon>Sclerotiniaceae</taxon>
        <taxon>Sclerotinia</taxon>
    </lineage>
</organism>
<dbReference type="RefSeq" id="XP_001586887.1">
    <property type="nucleotide sequence ID" value="XM_001586837.1"/>
</dbReference>
<proteinExistence type="predicted"/>
<dbReference type="Proteomes" id="UP000001312">
    <property type="component" value="Unassembled WGS sequence"/>
</dbReference>
<dbReference type="EMBL" id="CH476640">
    <property type="protein sequence ID" value="EDN97391.1"/>
    <property type="molecule type" value="Genomic_DNA"/>
</dbReference>
<dbReference type="GeneID" id="5483019"/>
<dbReference type="AlphaFoldDB" id="A7F3S0"/>
<dbReference type="InParanoid" id="A7F3S0"/>
<reference evidence="2" key="1">
    <citation type="journal article" date="2011" name="PLoS Genet.">
        <title>Genomic analysis of the necrotrophic fungal pathogens Sclerotinia sclerotiorum and Botrytis cinerea.</title>
        <authorList>
            <person name="Amselem J."/>
            <person name="Cuomo C.A."/>
            <person name="van Kan J.A."/>
            <person name="Viaud M."/>
            <person name="Benito E.P."/>
            <person name="Couloux A."/>
            <person name="Coutinho P.M."/>
            <person name="de Vries R.P."/>
            <person name="Dyer P.S."/>
            <person name="Fillinger S."/>
            <person name="Fournier E."/>
            <person name="Gout L."/>
            <person name="Hahn M."/>
            <person name="Kohn L."/>
            <person name="Lapalu N."/>
            <person name="Plummer K.M."/>
            <person name="Pradier J.M."/>
            <person name="Quevillon E."/>
            <person name="Sharon A."/>
            <person name="Simon A."/>
            <person name="ten Have A."/>
            <person name="Tudzynski B."/>
            <person name="Tudzynski P."/>
            <person name="Wincker P."/>
            <person name="Andrew M."/>
            <person name="Anthouard V."/>
            <person name="Beever R.E."/>
            <person name="Beffa R."/>
            <person name="Benoit I."/>
            <person name="Bouzid O."/>
            <person name="Brault B."/>
            <person name="Chen Z."/>
            <person name="Choquer M."/>
            <person name="Collemare J."/>
            <person name="Cotton P."/>
            <person name="Danchin E.G."/>
            <person name="Da Silva C."/>
            <person name="Gautier A."/>
            <person name="Giraud C."/>
            <person name="Giraud T."/>
            <person name="Gonzalez C."/>
            <person name="Grossetete S."/>
            <person name="Guldener U."/>
            <person name="Henrissat B."/>
            <person name="Howlett B.J."/>
            <person name="Kodira C."/>
            <person name="Kretschmer M."/>
            <person name="Lappartient A."/>
            <person name="Leroch M."/>
            <person name="Levis C."/>
            <person name="Mauceli E."/>
            <person name="Neuveglise C."/>
            <person name="Oeser B."/>
            <person name="Pearson M."/>
            <person name="Poulain J."/>
            <person name="Poussereau N."/>
            <person name="Quesneville H."/>
            <person name="Rascle C."/>
            <person name="Schumacher J."/>
            <person name="Segurens B."/>
            <person name="Sexton A."/>
            <person name="Silva E."/>
            <person name="Sirven C."/>
            <person name="Soanes D.M."/>
            <person name="Talbot N.J."/>
            <person name="Templeton M."/>
            <person name="Yandava C."/>
            <person name="Yarden O."/>
            <person name="Zeng Q."/>
            <person name="Rollins J.A."/>
            <person name="Lebrun M.H."/>
            <person name="Dickman M."/>
        </authorList>
    </citation>
    <scope>NUCLEOTIDE SEQUENCE [LARGE SCALE GENOMIC DNA]</scope>
    <source>
        <strain evidence="2">ATCC 18683 / 1980 / Ss-1</strain>
    </source>
</reference>
<gene>
    <name evidence="1" type="ORF">SS1G_11916</name>
</gene>
<keyword evidence="2" id="KW-1185">Reference proteome</keyword>
<evidence type="ECO:0000313" key="2">
    <source>
        <dbReference type="Proteomes" id="UP000001312"/>
    </source>
</evidence>